<proteinExistence type="inferred from homology"/>
<evidence type="ECO:0000313" key="6">
    <source>
        <dbReference type="Proteomes" id="UP000015354"/>
    </source>
</evidence>
<comment type="caution">
    <text evidence="5">The sequence shown here is derived from an EMBL/GenBank/DDBJ whole genome shotgun (WGS) entry which is preliminary data.</text>
</comment>
<reference evidence="5 6" key="1">
    <citation type="journal article" date="2013" name="PLoS ONE">
        <title>Predicting the Proteins of Angomonas deanei, Strigomonas culicis and Their Respective Endosymbionts Reveals New Aspects of the Trypanosomatidae Family.</title>
        <authorList>
            <person name="Motta M.C."/>
            <person name="Martins A.C."/>
            <person name="de Souza S.S."/>
            <person name="Catta-Preta C.M."/>
            <person name="Silva R."/>
            <person name="Klein C.C."/>
            <person name="de Almeida L.G."/>
            <person name="de Lima Cunha O."/>
            <person name="Ciapina L.P."/>
            <person name="Brocchi M."/>
            <person name="Colabardini A.C."/>
            <person name="de Araujo Lima B."/>
            <person name="Machado C.R."/>
            <person name="de Almeida Soares C.M."/>
            <person name="Probst C.M."/>
            <person name="de Menezes C.B."/>
            <person name="Thompson C.E."/>
            <person name="Bartholomeu D.C."/>
            <person name="Gradia D.F."/>
            <person name="Pavoni D.P."/>
            <person name="Grisard E.C."/>
            <person name="Fantinatti-Garboggini F."/>
            <person name="Marchini F.K."/>
            <person name="Rodrigues-Luiz G.F."/>
            <person name="Wagner G."/>
            <person name="Goldman G.H."/>
            <person name="Fietto J.L."/>
            <person name="Elias M.C."/>
            <person name="Goldman M.H."/>
            <person name="Sagot M.F."/>
            <person name="Pereira M."/>
            <person name="Stoco P.H."/>
            <person name="de Mendonca-Neto R.P."/>
            <person name="Teixeira S.M."/>
            <person name="Maciel T.E."/>
            <person name="de Oliveira Mendes T.A."/>
            <person name="Urmenyi T.P."/>
            <person name="de Souza W."/>
            <person name="Schenkman S."/>
            <person name="de Vasconcelos A.T."/>
        </authorList>
    </citation>
    <scope>NUCLEOTIDE SEQUENCE [LARGE SCALE GENOMIC DNA]</scope>
</reference>
<dbReference type="Proteomes" id="UP000015354">
    <property type="component" value="Unassembled WGS sequence"/>
</dbReference>
<dbReference type="GO" id="GO:0007018">
    <property type="term" value="P:microtubule-based movement"/>
    <property type="evidence" value="ECO:0007669"/>
    <property type="project" value="InterPro"/>
</dbReference>
<evidence type="ECO:0000256" key="2">
    <source>
        <dbReference type="SAM" id="Coils"/>
    </source>
</evidence>
<keyword evidence="2" id="KW-0175">Coiled coil</keyword>
<comment type="similarity">
    <text evidence="1">Belongs to the TRAFAC class myosin-kinesin ATPase superfamily. Kinesin family.</text>
</comment>
<dbReference type="GO" id="GO:0005524">
    <property type="term" value="F:ATP binding"/>
    <property type="evidence" value="ECO:0007669"/>
    <property type="project" value="InterPro"/>
</dbReference>
<organism evidence="5 6">
    <name type="scientific">Strigomonas culicis</name>
    <dbReference type="NCBI Taxonomy" id="28005"/>
    <lineage>
        <taxon>Eukaryota</taxon>
        <taxon>Discoba</taxon>
        <taxon>Euglenozoa</taxon>
        <taxon>Kinetoplastea</taxon>
        <taxon>Metakinetoplastina</taxon>
        <taxon>Trypanosomatida</taxon>
        <taxon>Trypanosomatidae</taxon>
        <taxon>Strigomonadinae</taxon>
        <taxon>Strigomonas</taxon>
    </lineage>
</organism>
<feature type="coiled-coil region" evidence="2">
    <location>
        <begin position="216"/>
        <end position="250"/>
    </location>
</feature>
<name>S9TM15_9TRYP</name>
<dbReference type="AlphaFoldDB" id="S9TM15"/>
<feature type="region of interest" description="Disordered" evidence="3">
    <location>
        <begin position="277"/>
        <end position="304"/>
    </location>
</feature>
<evidence type="ECO:0000259" key="4">
    <source>
        <dbReference type="PROSITE" id="PS50067"/>
    </source>
</evidence>
<gene>
    <name evidence="5" type="ORF">STCU_09551</name>
</gene>
<dbReference type="GO" id="GO:0003777">
    <property type="term" value="F:microtubule motor activity"/>
    <property type="evidence" value="ECO:0007669"/>
    <property type="project" value="InterPro"/>
</dbReference>
<dbReference type="InterPro" id="IPR001752">
    <property type="entry name" value="Kinesin_motor_dom"/>
</dbReference>
<dbReference type="OrthoDB" id="3176171at2759"/>
<keyword evidence="6" id="KW-1185">Reference proteome</keyword>
<dbReference type="GO" id="GO:0008017">
    <property type="term" value="F:microtubule binding"/>
    <property type="evidence" value="ECO:0007669"/>
    <property type="project" value="InterPro"/>
</dbReference>
<feature type="coiled-coil region" evidence="2">
    <location>
        <begin position="62"/>
        <end position="110"/>
    </location>
</feature>
<comment type="caution">
    <text evidence="1">Lacks conserved residue(s) required for the propagation of feature annotation.</text>
</comment>
<dbReference type="PROSITE" id="PS50067">
    <property type="entry name" value="KINESIN_MOTOR_2"/>
    <property type="match status" value="1"/>
</dbReference>
<evidence type="ECO:0000256" key="1">
    <source>
        <dbReference type="PROSITE-ProRule" id="PRU00283"/>
    </source>
</evidence>
<feature type="domain" description="Kinesin motor" evidence="4">
    <location>
        <begin position="1"/>
        <end position="28"/>
    </location>
</feature>
<evidence type="ECO:0000313" key="5">
    <source>
        <dbReference type="EMBL" id="EPY19262.1"/>
    </source>
</evidence>
<evidence type="ECO:0000256" key="3">
    <source>
        <dbReference type="SAM" id="MobiDB-lite"/>
    </source>
</evidence>
<feature type="coiled-coil region" evidence="2">
    <location>
        <begin position="141"/>
        <end position="170"/>
    </location>
</feature>
<feature type="compositionally biased region" description="Basic and acidic residues" evidence="3">
    <location>
        <begin position="277"/>
        <end position="295"/>
    </location>
</feature>
<sequence length="304" mass="34958">MVATLSPLVKNYADNLATLQWSSKARNLVTLVKMNDQAVVQDGMTQHAGELGNAAQIQRQNLDSLRDTLRYKQQEAERYEREALRIGSTLATERERLRKVERDRAALILQRLFRRLRHAKRLATLEKTREQARRALIGNDAELVRLEKQKEEALRKEAETKKRLAAAERQTVDALVKVGVIDSQRGALEERKAPIMAVYAEVRERMHADEICREYADTVKKEADATKGALEKVKKEVDDNAAKLKTMRDTIELVKKPDWPERLKEIELDLPSLRARHSDVKQKRDAAVAERDALRARHAKTFRK</sequence>
<accession>S9TM15</accession>
<dbReference type="EMBL" id="ATMH01009551">
    <property type="protein sequence ID" value="EPY19262.1"/>
    <property type="molecule type" value="Genomic_DNA"/>
</dbReference>
<protein>
    <recommendedName>
        <fullName evidence="4">Kinesin motor domain-containing protein</fullName>
    </recommendedName>
</protein>